<dbReference type="AlphaFoldDB" id="A0A844YHQ5"/>
<dbReference type="InterPro" id="IPR025048">
    <property type="entry name" value="DUF3987"/>
</dbReference>
<proteinExistence type="predicted"/>
<protein>
    <submittedName>
        <fullName evidence="2">DUF3987 domain-containing protein</fullName>
    </submittedName>
</protein>
<organism evidence="2 3">
    <name type="scientific">Qipengyuania oceanensis</name>
    <dbReference type="NCBI Taxonomy" id="1463597"/>
    <lineage>
        <taxon>Bacteria</taxon>
        <taxon>Pseudomonadati</taxon>
        <taxon>Pseudomonadota</taxon>
        <taxon>Alphaproteobacteria</taxon>
        <taxon>Sphingomonadales</taxon>
        <taxon>Erythrobacteraceae</taxon>
        <taxon>Qipengyuania</taxon>
    </lineage>
</organism>
<evidence type="ECO:0000313" key="3">
    <source>
        <dbReference type="Proteomes" id="UP000445582"/>
    </source>
</evidence>
<evidence type="ECO:0000313" key="2">
    <source>
        <dbReference type="EMBL" id="MXO63432.1"/>
    </source>
</evidence>
<keyword evidence="3" id="KW-1185">Reference proteome</keyword>
<feature type="compositionally biased region" description="Basic and acidic residues" evidence="1">
    <location>
        <begin position="478"/>
        <end position="492"/>
    </location>
</feature>
<dbReference type="RefSeq" id="WP_160675082.1">
    <property type="nucleotide sequence ID" value="NZ_WTYN01000001.1"/>
</dbReference>
<dbReference type="Proteomes" id="UP000445582">
    <property type="component" value="Unassembled WGS sequence"/>
</dbReference>
<dbReference type="OrthoDB" id="5453446at2"/>
<name>A0A844YHQ5_9SPHN</name>
<dbReference type="EMBL" id="WTYN01000001">
    <property type="protein sequence ID" value="MXO63432.1"/>
    <property type="molecule type" value="Genomic_DNA"/>
</dbReference>
<accession>A0A844YHQ5</accession>
<feature type="region of interest" description="Disordered" evidence="1">
    <location>
        <begin position="156"/>
        <end position="176"/>
    </location>
</feature>
<evidence type="ECO:0000256" key="1">
    <source>
        <dbReference type="SAM" id="MobiDB-lite"/>
    </source>
</evidence>
<reference evidence="2 3" key="1">
    <citation type="submission" date="2019-12" db="EMBL/GenBank/DDBJ databases">
        <title>Genomic-based taxomic classification of the family Erythrobacteraceae.</title>
        <authorList>
            <person name="Xu L."/>
        </authorList>
    </citation>
    <scope>NUCLEOTIDE SEQUENCE [LARGE SCALE GENOMIC DNA]</scope>
    <source>
        <strain evidence="2 3">MCCC 1A09965</strain>
    </source>
</reference>
<dbReference type="Pfam" id="PF13148">
    <property type="entry name" value="DUF3987"/>
    <property type="match status" value="1"/>
</dbReference>
<gene>
    <name evidence="2" type="ORF">GRI48_10455</name>
</gene>
<sequence>MTAATIREAFANAEPVSLWAAPDMTLIDNGRRPAVPMPGELFGPAWAIIQQVADSTSTAPDYAAMAYLASAASLIGGKRRASPYGSDWSEPSILWCAALGEPSSRKSAPLEAITRPLWSIQTNARADFDIQRRAWQADVERAKAERLKWQEEVKKVAGTQEAAPPMPTLANEPDEPKQRQTVISDVTPEAAASVLLGNPQGVLCYNDELAQWLESFDRYTGGGRPFWLSAFGGRPHNVTRKSSGSIDLKFTGISVLGTIQPDKIVTLLGGANDGLVPRVLWAWPEKLPPRRPAGRIDMSRLESAYQRLELLSWGSSAEGEQSPIVLPFTPRAADIFHEWEIENAASDGDGGSLYEAFVGKMSGTAARLALVSELTAWAFDGGNEPREISERSLAASIKWIEDYAKPMAARTYGDAAVSPKERNAALLARYIRKTGLSLVNLRELRRHPHKPHLKPLQDRGALEEAVEALEDASWIRPQFDRDGGPGQPRKDYAVNPQVLK</sequence>
<comment type="caution">
    <text evidence="2">The sequence shown here is derived from an EMBL/GenBank/DDBJ whole genome shotgun (WGS) entry which is preliminary data.</text>
</comment>
<feature type="region of interest" description="Disordered" evidence="1">
    <location>
        <begin position="476"/>
        <end position="500"/>
    </location>
</feature>